<accession>A0A4P8L4G9</accession>
<dbReference type="RefSeq" id="WP_137423884.1">
    <property type="nucleotide sequence ID" value="NZ_CP040098.1"/>
</dbReference>
<evidence type="ECO:0000313" key="2">
    <source>
        <dbReference type="Proteomes" id="UP000298602"/>
    </source>
</evidence>
<dbReference type="OrthoDB" id="5180851at2"/>
<protein>
    <recommendedName>
        <fullName evidence="3">7-cyano-7-deazaguanine synthase</fullName>
    </recommendedName>
</protein>
<dbReference type="Gene3D" id="3.40.50.620">
    <property type="entry name" value="HUPs"/>
    <property type="match status" value="1"/>
</dbReference>
<dbReference type="Proteomes" id="UP000298602">
    <property type="component" value="Chromosome"/>
</dbReference>
<dbReference type="AlphaFoldDB" id="A0A4P8L4G9"/>
<evidence type="ECO:0008006" key="3">
    <source>
        <dbReference type="Google" id="ProtNLM"/>
    </source>
</evidence>
<name>A0A4P8L4G9_9BACT</name>
<proteinExistence type="predicted"/>
<organism evidence="1 2">
    <name type="scientific">Desulfoglaeba alkanexedens ALDC</name>
    <dbReference type="NCBI Taxonomy" id="980445"/>
    <lineage>
        <taxon>Bacteria</taxon>
        <taxon>Pseudomonadati</taxon>
        <taxon>Thermodesulfobacteriota</taxon>
        <taxon>Syntrophobacteria</taxon>
        <taxon>Syntrophobacterales</taxon>
        <taxon>Syntrophobacteraceae</taxon>
        <taxon>Desulfoglaeba</taxon>
    </lineage>
</organism>
<dbReference type="SUPFAM" id="SSF52402">
    <property type="entry name" value="Adenine nucleotide alpha hydrolases-like"/>
    <property type="match status" value="1"/>
</dbReference>
<sequence length="278" mass="32056">MSDKVVAIMFSGGTDSTYAAWSQIPLYDRIHLVTFVRRGFRKCENVEEGVQRLRRAFPDKEILHSLENFEEIYQMVAPHEEKIEVQEAVLRQEIGPLWEDPHGARSGRARYEENLLKLFMANECLQCKIAMELAAIKFCYKSGIRTICDGSNTEQLDDGSQLEDVKTMARDIFAECGIRYLSPAFNISATERSRALFDAGITDHPDHKRLEKTHQIPSRQIQCTVPSAVLWTSCIFPWLVYDGRSCEDYVVMCCNYFHVEMRKGLESIFRNPESKFPH</sequence>
<reference evidence="1 2" key="2">
    <citation type="submission" date="2019-05" db="EMBL/GenBank/DDBJ databases">
        <authorList>
            <person name="Suflita J.M."/>
            <person name="Marks C.R."/>
        </authorList>
    </citation>
    <scope>NUCLEOTIDE SEQUENCE [LARGE SCALE GENOMIC DNA]</scope>
    <source>
        <strain evidence="1 2">ALDC</strain>
    </source>
</reference>
<keyword evidence="2" id="KW-1185">Reference proteome</keyword>
<dbReference type="InterPro" id="IPR014729">
    <property type="entry name" value="Rossmann-like_a/b/a_fold"/>
</dbReference>
<reference evidence="1 2" key="1">
    <citation type="submission" date="2019-05" db="EMBL/GenBank/DDBJ databases">
        <title>The Complete Genome Sequence of the n-alkane-degrading Desulfoglaeba alkanexedens ALDC reveals multiple alkylsuccinate synthase gene clusters.</title>
        <authorList>
            <person name="Callaghan A.V."/>
            <person name="Davidova I.A."/>
            <person name="Duncan K.E."/>
            <person name="Morris B."/>
            <person name="McInerney M.J."/>
        </authorList>
    </citation>
    <scope>NUCLEOTIDE SEQUENCE [LARGE SCALE GENOMIC DNA]</scope>
    <source>
        <strain evidence="1 2">ALDC</strain>
    </source>
</reference>
<dbReference type="KEGG" id="dax:FDQ92_06830"/>
<dbReference type="EMBL" id="CP040098">
    <property type="protein sequence ID" value="QCQ21915.1"/>
    <property type="molecule type" value="Genomic_DNA"/>
</dbReference>
<gene>
    <name evidence="1" type="ORF">FDQ92_06830</name>
</gene>
<evidence type="ECO:0000313" key="1">
    <source>
        <dbReference type="EMBL" id="QCQ21915.1"/>
    </source>
</evidence>